<dbReference type="InterPro" id="IPR017911">
    <property type="entry name" value="MacB-like_ATP-bd"/>
</dbReference>
<dbReference type="GO" id="GO:0005524">
    <property type="term" value="F:ATP binding"/>
    <property type="evidence" value="ECO:0007669"/>
    <property type="project" value="UniProtKB-KW"/>
</dbReference>
<evidence type="ECO:0000256" key="2">
    <source>
        <dbReference type="ARBA" id="ARBA00022448"/>
    </source>
</evidence>
<dbReference type="CDD" id="cd03255">
    <property type="entry name" value="ABC_MJ0796_LolCDE_FtsE"/>
    <property type="match status" value="1"/>
</dbReference>
<dbReference type="AlphaFoldDB" id="A0A1I5SYW9"/>
<dbReference type="PANTHER" id="PTHR42798:SF2">
    <property type="entry name" value="ABC TRANSPORTER ATP-BINDING PROTEIN MG467-RELATED"/>
    <property type="match status" value="1"/>
</dbReference>
<evidence type="ECO:0000313" key="7">
    <source>
        <dbReference type="Proteomes" id="UP000182624"/>
    </source>
</evidence>
<dbReference type="EMBL" id="FOXO01000007">
    <property type="protein sequence ID" value="SFP75969.1"/>
    <property type="molecule type" value="Genomic_DNA"/>
</dbReference>
<accession>A0A1I5SYW9</accession>
<dbReference type="SMART" id="SM00382">
    <property type="entry name" value="AAA"/>
    <property type="match status" value="1"/>
</dbReference>
<dbReference type="Proteomes" id="UP000182624">
    <property type="component" value="Unassembled WGS sequence"/>
</dbReference>
<evidence type="ECO:0000313" key="6">
    <source>
        <dbReference type="EMBL" id="SFP75969.1"/>
    </source>
</evidence>
<evidence type="ECO:0000256" key="1">
    <source>
        <dbReference type="ARBA" id="ARBA00005417"/>
    </source>
</evidence>
<dbReference type="PANTHER" id="PTHR42798">
    <property type="entry name" value="LIPOPROTEIN-RELEASING SYSTEM ATP-BINDING PROTEIN LOLD"/>
    <property type="match status" value="1"/>
</dbReference>
<dbReference type="InterPro" id="IPR027417">
    <property type="entry name" value="P-loop_NTPase"/>
</dbReference>
<evidence type="ECO:0000259" key="5">
    <source>
        <dbReference type="PROSITE" id="PS50893"/>
    </source>
</evidence>
<dbReference type="Pfam" id="PF00005">
    <property type="entry name" value="ABC_tran"/>
    <property type="match status" value="1"/>
</dbReference>
<reference evidence="7" key="1">
    <citation type="submission" date="2016-10" db="EMBL/GenBank/DDBJ databases">
        <authorList>
            <person name="Varghese N."/>
            <person name="Submissions S."/>
        </authorList>
    </citation>
    <scope>NUCLEOTIDE SEQUENCE [LARGE SCALE GENOMIC DNA]</scope>
    <source>
        <strain evidence="7">P18</strain>
    </source>
</reference>
<organism evidence="6 7">
    <name type="scientific">Butyrivibrio proteoclasticus</name>
    <dbReference type="NCBI Taxonomy" id="43305"/>
    <lineage>
        <taxon>Bacteria</taxon>
        <taxon>Bacillati</taxon>
        <taxon>Bacillota</taxon>
        <taxon>Clostridia</taxon>
        <taxon>Lachnospirales</taxon>
        <taxon>Lachnospiraceae</taxon>
        <taxon>Butyrivibrio</taxon>
    </lineage>
</organism>
<dbReference type="GO" id="GO:0022857">
    <property type="term" value="F:transmembrane transporter activity"/>
    <property type="evidence" value="ECO:0007669"/>
    <property type="project" value="UniProtKB-ARBA"/>
</dbReference>
<gene>
    <name evidence="6" type="ORF">SAMN04487928_107136</name>
</gene>
<keyword evidence="4 6" id="KW-0067">ATP-binding</keyword>
<dbReference type="GO" id="GO:0016887">
    <property type="term" value="F:ATP hydrolysis activity"/>
    <property type="evidence" value="ECO:0007669"/>
    <property type="project" value="InterPro"/>
</dbReference>
<keyword evidence="3" id="KW-0547">Nucleotide-binding</keyword>
<dbReference type="InterPro" id="IPR003439">
    <property type="entry name" value="ABC_transporter-like_ATP-bd"/>
</dbReference>
<protein>
    <submittedName>
        <fullName evidence="6">Putative ABC transport system ATP-binding protein</fullName>
    </submittedName>
</protein>
<proteinExistence type="inferred from homology"/>
<dbReference type="PROSITE" id="PS50893">
    <property type="entry name" value="ABC_TRANSPORTER_2"/>
    <property type="match status" value="1"/>
</dbReference>
<comment type="similarity">
    <text evidence="1">Belongs to the ABC transporter superfamily.</text>
</comment>
<dbReference type="PROSITE" id="PS00211">
    <property type="entry name" value="ABC_TRANSPORTER_1"/>
    <property type="match status" value="1"/>
</dbReference>
<evidence type="ECO:0000256" key="4">
    <source>
        <dbReference type="ARBA" id="ARBA00022840"/>
    </source>
</evidence>
<dbReference type="RefSeq" id="WP_242949352.1">
    <property type="nucleotide sequence ID" value="NZ_FOXO01000007.1"/>
</dbReference>
<evidence type="ECO:0000256" key="3">
    <source>
        <dbReference type="ARBA" id="ARBA00022741"/>
    </source>
</evidence>
<dbReference type="InterPro" id="IPR003593">
    <property type="entry name" value="AAA+_ATPase"/>
</dbReference>
<dbReference type="FunFam" id="3.40.50.300:FF:000032">
    <property type="entry name" value="Export ABC transporter ATP-binding protein"/>
    <property type="match status" value="1"/>
</dbReference>
<dbReference type="Gene3D" id="3.40.50.300">
    <property type="entry name" value="P-loop containing nucleotide triphosphate hydrolases"/>
    <property type="match status" value="1"/>
</dbReference>
<keyword evidence="2" id="KW-0813">Transport</keyword>
<name>A0A1I5SYW9_9FIRM</name>
<dbReference type="InterPro" id="IPR017871">
    <property type="entry name" value="ABC_transporter-like_CS"/>
</dbReference>
<feature type="domain" description="ABC transporter" evidence="5">
    <location>
        <begin position="14"/>
        <end position="243"/>
    </location>
</feature>
<keyword evidence="7" id="KW-1185">Reference proteome</keyword>
<dbReference type="SUPFAM" id="SSF52540">
    <property type="entry name" value="P-loop containing nucleoside triphosphate hydrolases"/>
    <property type="match status" value="1"/>
</dbReference>
<dbReference type="GO" id="GO:0098796">
    <property type="term" value="C:membrane protein complex"/>
    <property type="evidence" value="ECO:0007669"/>
    <property type="project" value="UniProtKB-ARBA"/>
</dbReference>
<sequence>MEQDLSRTNDNLLIKFENVGKIYQTGQITYEALKNVNLEVYEGELVVLLGPSGAGKSTLLNLLGGLDGASSGNIFFAGENIAEFDDKRLGQFRAKDVGIIFQFYNLVPTLTAIENVDIIRELGVEIMDPLKALELVGLADRKDNFPAQLSGGQQQRISIARAIVKRPRLLLCDEPTGALDTGTSREVLKLLQDQSRVHKKTVVMVTHNNLFADIADKVVYVKNGTVVDVVHNDNPKDAFELDW</sequence>